<protein>
    <recommendedName>
        <fullName evidence="5">Transport permease protein</fullName>
    </recommendedName>
</protein>
<gene>
    <name evidence="7" type="ORF">MOP44_18675</name>
</gene>
<dbReference type="PROSITE" id="PS51012">
    <property type="entry name" value="ABC_TM2"/>
    <property type="match status" value="1"/>
</dbReference>
<proteinExistence type="inferred from homology"/>
<dbReference type="InterPro" id="IPR000412">
    <property type="entry name" value="ABC_2_transport"/>
</dbReference>
<dbReference type="GO" id="GO:0140359">
    <property type="term" value="F:ABC-type transporter activity"/>
    <property type="evidence" value="ECO:0007669"/>
    <property type="project" value="InterPro"/>
</dbReference>
<feature type="domain" description="ABC transmembrane type-2" evidence="6">
    <location>
        <begin position="20"/>
        <end position="248"/>
    </location>
</feature>
<dbReference type="PIRSF" id="PIRSF006648">
    <property type="entry name" value="DrrB"/>
    <property type="match status" value="1"/>
</dbReference>
<keyword evidence="5" id="KW-1003">Cell membrane</keyword>
<feature type="transmembrane region" description="Helical" evidence="5">
    <location>
        <begin position="227"/>
        <end position="246"/>
    </location>
</feature>
<feature type="transmembrane region" description="Helical" evidence="5">
    <location>
        <begin position="132"/>
        <end position="155"/>
    </location>
</feature>
<accession>A0A9J7BJD9</accession>
<dbReference type="InterPro" id="IPR051784">
    <property type="entry name" value="Nod_factor_ABC_transporter"/>
</dbReference>
<sequence>MNAIYILWLRELKRYTRSRAQIIASLGQPMLYLLVLGFGLGPIFKRAGAGNYLQFVAPGVIGMSVLFSSIFSGLGLLWDRQFGFLKETMVAPVPRLQIMIGRTLGGATVACIQGVLVMVLCLVFGFRPTSFTAIPVALGFMVLIAVLFAALGMAIGSGLQDMQGFQLIMNFLVMPIYFLSGAMFPLNTDIALPLKYATRIDPLSYGIDGMRHAFGSPNVAFPPTMNASVLVVVGVILLVFGAWRFTKIEI</sequence>
<evidence type="ECO:0000259" key="6">
    <source>
        <dbReference type="PROSITE" id="PS51012"/>
    </source>
</evidence>
<organism evidence="7 8">
    <name type="scientific">Occallatibacter riparius</name>
    <dbReference type="NCBI Taxonomy" id="1002689"/>
    <lineage>
        <taxon>Bacteria</taxon>
        <taxon>Pseudomonadati</taxon>
        <taxon>Acidobacteriota</taxon>
        <taxon>Terriglobia</taxon>
        <taxon>Terriglobales</taxon>
        <taxon>Acidobacteriaceae</taxon>
        <taxon>Occallatibacter</taxon>
    </lineage>
</organism>
<evidence type="ECO:0000256" key="1">
    <source>
        <dbReference type="ARBA" id="ARBA00004141"/>
    </source>
</evidence>
<dbReference type="InterPro" id="IPR013525">
    <property type="entry name" value="ABC2_TM"/>
</dbReference>
<evidence type="ECO:0000256" key="5">
    <source>
        <dbReference type="RuleBase" id="RU361157"/>
    </source>
</evidence>
<dbReference type="Proteomes" id="UP001059380">
    <property type="component" value="Chromosome"/>
</dbReference>
<dbReference type="AlphaFoldDB" id="A0A9J7BJD9"/>
<evidence type="ECO:0000256" key="4">
    <source>
        <dbReference type="ARBA" id="ARBA00023136"/>
    </source>
</evidence>
<keyword evidence="5" id="KW-0813">Transport</keyword>
<feature type="transmembrane region" description="Helical" evidence="5">
    <location>
        <begin position="167"/>
        <end position="186"/>
    </location>
</feature>
<evidence type="ECO:0000256" key="3">
    <source>
        <dbReference type="ARBA" id="ARBA00022989"/>
    </source>
</evidence>
<dbReference type="EMBL" id="CP093313">
    <property type="protein sequence ID" value="UWZ82585.1"/>
    <property type="molecule type" value="Genomic_DNA"/>
</dbReference>
<keyword evidence="2 5" id="KW-0812">Transmembrane</keyword>
<dbReference type="RefSeq" id="WP_260791772.1">
    <property type="nucleotide sequence ID" value="NZ_CP093313.1"/>
</dbReference>
<name>A0A9J7BJD9_9BACT</name>
<dbReference type="Pfam" id="PF01061">
    <property type="entry name" value="ABC2_membrane"/>
    <property type="match status" value="1"/>
</dbReference>
<dbReference type="PANTHER" id="PTHR43229">
    <property type="entry name" value="NODULATION PROTEIN J"/>
    <property type="match status" value="1"/>
</dbReference>
<reference evidence="7" key="1">
    <citation type="submission" date="2021-04" db="EMBL/GenBank/DDBJ databases">
        <title>Phylogenetic analysis of Acidobacteriaceae.</title>
        <authorList>
            <person name="Qiu L."/>
            <person name="Zhang Q."/>
        </authorList>
    </citation>
    <scope>NUCLEOTIDE SEQUENCE</scope>
    <source>
        <strain evidence="7">DSM 25168</strain>
    </source>
</reference>
<feature type="transmembrane region" description="Helical" evidence="5">
    <location>
        <begin position="21"/>
        <end position="44"/>
    </location>
</feature>
<keyword evidence="8" id="KW-1185">Reference proteome</keyword>
<keyword evidence="4 5" id="KW-0472">Membrane</keyword>
<feature type="transmembrane region" description="Helical" evidence="5">
    <location>
        <begin position="56"/>
        <end position="78"/>
    </location>
</feature>
<evidence type="ECO:0000313" key="7">
    <source>
        <dbReference type="EMBL" id="UWZ82585.1"/>
    </source>
</evidence>
<dbReference type="InterPro" id="IPR047817">
    <property type="entry name" value="ABC2_TM_bact-type"/>
</dbReference>
<dbReference type="PANTHER" id="PTHR43229:SF2">
    <property type="entry name" value="NODULATION PROTEIN J"/>
    <property type="match status" value="1"/>
</dbReference>
<comment type="similarity">
    <text evidence="5">Belongs to the ABC-2 integral membrane protein family.</text>
</comment>
<keyword evidence="3 5" id="KW-1133">Transmembrane helix</keyword>
<dbReference type="GO" id="GO:0043190">
    <property type="term" value="C:ATP-binding cassette (ABC) transporter complex"/>
    <property type="evidence" value="ECO:0007669"/>
    <property type="project" value="InterPro"/>
</dbReference>
<evidence type="ECO:0000256" key="2">
    <source>
        <dbReference type="ARBA" id="ARBA00022692"/>
    </source>
</evidence>
<feature type="transmembrane region" description="Helical" evidence="5">
    <location>
        <begin position="99"/>
        <end position="126"/>
    </location>
</feature>
<dbReference type="PRINTS" id="PR00164">
    <property type="entry name" value="ABC2TRNSPORT"/>
</dbReference>
<dbReference type="KEGG" id="orp:MOP44_18675"/>
<comment type="subcellular location">
    <subcellularLocation>
        <location evidence="5">Cell membrane</location>
        <topology evidence="5">Multi-pass membrane protein</topology>
    </subcellularLocation>
    <subcellularLocation>
        <location evidence="1">Membrane</location>
        <topology evidence="1">Multi-pass membrane protein</topology>
    </subcellularLocation>
</comment>
<evidence type="ECO:0000313" key="8">
    <source>
        <dbReference type="Proteomes" id="UP001059380"/>
    </source>
</evidence>